<dbReference type="EMBL" id="FNEE01000002">
    <property type="protein sequence ID" value="SDI50703.1"/>
    <property type="molecule type" value="Genomic_DNA"/>
</dbReference>
<evidence type="ECO:0008006" key="3">
    <source>
        <dbReference type="Google" id="ProtNLM"/>
    </source>
</evidence>
<dbReference type="RefSeq" id="WP_167366338.1">
    <property type="nucleotide sequence ID" value="NZ_FNEE01000002.1"/>
</dbReference>
<dbReference type="Proteomes" id="UP000198894">
    <property type="component" value="Unassembled WGS sequence"/>
</dbReference>
<proteinExistence type="predicted"/>
<evidence type="ECO:0000313" key="1">
    <source>
        <dbReference type="EMBL" id="SDI50703.1"/>
    </source>
</evidence>
<dbReference type="AlphaFoldDB" id="A0A1G8L4Q8"/>
<dbReference type="InterPro" id="IPR027417">
    <property type="entry name" value="P-loop_NTPase"/>
</dbReference>
<keyword evidence="2" id="KW-1185">Reference proteome</keyword>
<reference evidence="2" key="1">
    <citation type="submission" date="2016-10" db="EMBL/GenBank/DDBJ databases">
        <authorList>
            <person name="Varghese N."/>
            <person name="Submissions S."/>
        </authorList>
    </citation>
    <scope>NUCLEOTIDE SEQUENCE [LARGE SCALE GENOMIC DNA]</scope>
    <source>
        <strain evidence="2">CGMCC 1.11022</strain>
    </source>
</reference>
<sequence length="256" mass="28876">MIVEFFGPPCAGKTTLARMLTARLDKSGYDADLWNSLRPTELIPLGKTGGLTRHLAPINRMRRFFAEAFKILSRPSKDSGEIAIASHLLRILPPRGVFTRVREAQYICRMARAWDVASRRHRITVFDQGFVQELCSLMLRSRSADEATLITALEIIPPAHLLVLVNASPALLEARSMERLSSLHVIERYFEGGANLDFIGATGQLHRLLLERGHVVLCASLVDHQSTERSLDQMEREVVRQYGRRQLRGAQHDEAK</sequence>
<protein>
    <recommendedName>
        <fullName evidence="3">Thymidylate kinase</fullName>
    </recommendedName>
</protein>
<dbReference type="Gene3D" id="3.40.50.300">
    <property type="entry name" value="P-loop containing nucleotide triphosphate hydrolases"/>
    <property type="match status" value="1"/>
</dbReference>
<accession>A0A1G8L4Q8</accession>
<name>A0A1G8L4Q8_9HYPH</name>
<organism evidence="1 2">
    <name type="scientific">Mesorhizobium muleiense</name>
    <dbReference type="NCBI Taxonomy" id="1004279"/>
    <lineage>
        <taxon>Bacteria</taxon>
        <taxon>Pseudomonadati</taxon>
        <taxon>Pseudomonadota</taxon>
        <taxon>Alphaproteobacteria</taxon>
        <taxon>Hyphomicrobiales</taxon>
        <taxon>Phyllobacteriaceae</taxon>
        <taxon>Mesorhizobium</taxon>
    </lineage>
</organism>
<gene>
    <name evidence="1" type="ORF">SAMN05428953_102142</name>
</gene>
<dbReference type="SUPFAM" id="SSF52540">
    <property type="entry name" value="P-loop containing nucleoside triphosphate hydrolases"/>
    <property type="match status" value="1"/>
</dbReference>
<evidence type="ECO:0000313" key="2">
    <source>
        <dbReference type="Proteomes" id="UP000198894"/>
    </source>
</evidence>